<comment type="caution">
    <text evidence="3">The sequence shown here is derived from an EMBL/GenBank/DDBJ whole genome shotgun (WGS) entry which is preliminary data.</text>
</comment>
<sequence>MARSSAVSAANSVSGKKSRKAPVRRKKSRSLLFNMTIGFGLAGAALFGASLVTVATSVKSASGVKFETALVTQSFVHAQPSSARQVAAVAERDIDVSKFSRLPGSASAEPKAGRLAGADLAALSARKPDAESVRQMLHVAMAKASRHEQSEQQFASLEKIRPDAAAIKAVLGPAMASLVVVAPRGENDAMPDLIQGVQPAVAVADLKDMQPVEMASLEDNSTDQDDGDSMELVEEAPIPTPAPEMPQAPAIAQQSLPKSGPLPVILRPSMPALASADAKPAKPNALAAIAAVAPQKTTKDGPDDEKPTVLAFAKPDNPMREEPQRVAPAPNWPGIGAKVAVYDITGGVVYMPNGTKLEAHSGIGGMRDNPSFTHVKMRGPTPPGTYKLSMRESLFHGVAAIRLTPTDGKAPQGRTGLLAHSFLLRVRGDSHGCVAFAEYDKFLGAFKRGEVTHMVIVPKYDGKRPGRGTNGGFMAKLFGNNDA</sequence>
<dbReference type="AlphaFoldDB" id="A0A561QVD9"/>
<feature type="domain" description="Tlde1" evidence="2">
    <location>
        <begin position="356"/>
        <end position="459"/>
    </location>
</feature>
<dbReference type="InterPro" id="IPR021225">
    <property type="entry name" value="Tlde1_dom"/>
</dbReference>
<dbReference type="Pfam" id="PF10908">
    <property type="entry name" value="Tlde1_dom"/>
    <property type="match status" value="1"/>
</dbReference>
<reference evidence="3 4" key="1">
    <citation type="submission" date="2019-06" db="EMBL/GenBank/DDBJ databases">
        <title>Sorghum-associated microbial communities from plants grown in Nebraska, USA.</title>
        <authorList>
            <person name="Schachtman D."/>
        </authorList>
    </citation>
    <scope>NUCLEOTIDE SEQUENCE [LARGE SCALE GENOMIC DNA]</scope>
    <source>
        <strain evidence="3 4">1225</strain>
    </source>
</reference>
<dbReference type="EMBL" id="VIWP01000003">
    <property type="protein sequence ID" value="TWF54341.1"/>
    <property type="molecule type" value="Genomic_DNA"/>
</dbReference>
<feature type="compositionally biased region" description="Low complexity" evidence="1">
    <location>
        <begin position="1"/>
        <end position="14"/>
    </location>
</feature>
<evidence type="ECO:0000313" key="3">
    <source>
        <dbReference type="EMBL" id="TWF54341.1"/>
    </source>
</evidence>
<keyword evidence="4" id="KW-1185">Reference proteome</keyword>
<name>A0A561QVD9_9HYPH</name>
<evidence type="ECO:0000259" key="2">
    <source>
        <dbReference type="Pfam" id="PF10908"/>
    </source>
</evidence>
<protein>
    <submittedName>
        <fullName evidence="3">Uncharacterized protein DUF2778</fullName>
    </submittedName>
</protein>
<accession>A0A561QVD9</accession>
<gene>
    <name evidence="3" type="ORF">FHW37_103206</name>
</gene>
<proteinExistence type="predicted"/>
<organism evidence="3 4">
    <name type="scientific">Neorhizobium alkalisoli</name>
    <dbReference type="NCBI Taxonomy" id="528178"/>
    <lineage>
        <taxon>Bacteria</taxon>
        <taxon>Pseudomonadati</taxon>
        <taxon>Pseudomonadota</taxon>
        <taxon>Alphaproteobacteria</taxon>
        <taxon>Hyphomicrobiales</taxon>
        <taxon>Rhizobiaceae</taxon>
        <taxon>Rhizobium/Agrobacterium group</taxon>
        <taxon>Neorhizobium</taxon>
    </lineage>
</organism>
<dbReference type="RefSeq" id="WP_246690743.1">
    <property type="nucleotide sequence ID" value="NZ_VIWP01000003.1"/>
</dbReference>
<feature type="compositionally biased region" description="Basic residues" evidence="1">
    <location>
        <begin position="16"/>
        <end position="25"/>
    </location>
</feature>
<feature type="region of interest" description="Disordered" evidence="1">
    <location>
        <begin position="1"/>
        <end position="25"/>
    </location>
</feature>
<dbReference type="Proteomes" id="UP000320653">
    <property type="component" value="Unassembled WGS sequence"/>
</dbReference>
<evidence type="ECO:0000313" key="4">
    <source>
        <dbReference type="Proteomes" id="UP000320653"/>
    </source>
</evidence>
<evidence type="ECO:0000256" key="1">
    <source>
        <dbReference type="SAM" id="MobiDB-lite"/>
    </source>
</evidence>